<organism evidence="1 2">
    <name type="scientific">Amphimedon queenslandica</name>
    <name type="common">Sponge</name>
    <dbReference type="NCBI Taxonomy" id="400682"/>
    <lineage>
        <taxon>Eukaryota</taxon>
        <taxon>Metazoa</taxon>
        <taxon>Porifera</taxon>
        <taxon>Demospongiae</taxon>
        <taxon>Heteroscleromorpha</taxon>
        <taxon>Haplosclerida</taxon>
        <taxon>Niphatidae</taxon>
        <taxon>Amphimedon</taxon>
    </lineage>
</organism>
<accession>A0AAN0K4L8</accession>
<dbReference type="KEGG" id="aqu:109593536"/>
<keyword evidence="2" id="KW-1185">Reference proteome</keyword>
<dbReference type="EnsemblMetazoa" id="XM_020008576.1">
    <property type="protein sequence ID" value="XP_019864135.1"/>
    <property type="gene ID" value="LOC109593536"/>
</dbReference>
<evidence type="ECO:0000313" key="1">
    <source>
        <dbReference type="EnsemblMetazoa" id="XP_019864135.1"/>
    </source>
</evidence>
<reference evidence="1" key="2">
    <citation type="submission" date="2024-06" db="UniProtKB">
        <authorList>
            <consortium name="EnsemblMetazoa"/>
        </authorList>
    </citation>
    <scope>IDENTIFICATION</scope>
</reference>
<name>A0AAN0K4L8_AMPQE</name>
<evidence type="ECO:0008006" key="3">
    <source>
        <dbReference type="Google" id="ProtNLM"/>
    </source>
</evidence>
<dbReference type="GeneID" id="109593536"/>
<reference evidence="2" key="1">
    <citation type="journal article" date="2010" name="Nature">
        <title>The Amphimedon queenslandica genome and the evolution of animal complexity.</title>
        <authorList>
            <person name="Srivastava M."/>
            <person name="Simakov O."/>
            <person name="Chapman J."/>
            <person name="Fahey B."/>
            <person name="Gauthier M.E."/>
            <person name="Mitros T."/>
            <person name="Richards G.S."/>
            <person name="Conaco C."/>
            <person name="Dacre M."/>
            <person name="Hellsten U."/>
            <person name="Larroux C."/>
            <person name="Putnam N.H."/>
            <person name="Stanke M."/>
            <person name="Adamska M."/>
            <person name="Darling A."/>
            <person name="Degnan S.M."/>
            <person name="Oakley T.H."/>
            <person name="Plachetzki D.C."/>
            <person name="Zhai Y."/>
            <person name="Adamski M."/>
            <person name="Calcino A."/>
            <person name="Cummins S.F."/>
            <person name="Goodstein D.M."/>
            <person name="Harris C."/>
            <person name="Jackson D.J."/>
            <person name="Leys S.P."/>
            <person name="Shu S."/>
            <person name="Woodcroft B.J."/>
            <person name="Vervoort M."/>
            <person name="Kosik K.S."/>
            <person name="Manning G."/>
            <person name="Degnan B.M."/>
            <person name="Rokhsar D.S."/>
        </authorList>
    </citation>
    <scope>NUCLEOTIDE SEQUENCE [LARGE SCALE GENOMIC DNA]</scope>
</reference>
<evidence type="ECO:0000313" key="2">
    <source>
        <dbReference type="Proteomes" id="UP000007879"/>
    </source>
</evidence>
<dbReference type="AlphaFoldDB" id="A0AAN0K4L8"/>
<sequence length="239" mass="27530">MIQQSERSPKYQKVVLIKKWFEENPKATWKDVLAALKRRKEIQVIQDIEKHLSSTCICDHLEPKDFRGQIAPKEMLRLYSDKLTAAIADNLHTISSALYANQLMSLNVKSRMSSLTGNSDYEKASYLVTTLLRQLEASLHPQRDLISICHILIKQKHQALKDIAASILDQLGQPYHAVISSDPPDDVQEYIKSLKKRYLNQSIIASDWPPRVGNDFFGRLTLVRENELTSQAEHERYSW</sequence>
<dbReference type="RefSeq" id="XP_019864135.1">
    <property type="nucleotide sequence ID" value="XM_020008576.1"/>
</dbReference>
<protein>
    <recommendedName>
        <fullName evidence="3">Death domain-containing protein</fullName>
    </recommendedName>
</protein>
<dbReference type="Proteomes" id="UP000007879">
    <property type="component" value="Unassembled WGS sequence"/>
</dbReference>
<proteinExistence type="predicted"/>